<dbReference type="EMBL" id="JAEUBD010000108">
    <property type="protein sequence ID" value="KAH3677486.1"/>
    <property type="molecule type" value="Genomic_DNA"/>
</dbReference>
<dbReference type="AlphaFoldDB" id="A0A9P8PSJ3"/>
<dbReference type="Proteomes" id="UP000788993">
    <property type="component" value="Unassembled WGS sequence"/>
</dbReference>
<accession>A0A9P8PSJ3</accession>
<proteinExistence type="predicted"/>
<keyword evidence="2" id="KW-1185">Reference proteome</keyword>
<evidence type="ECO:0000313" key="2">
    <source>
        <dbReference type="Proteomes" id="UP000788993"/>
    </source>
</evidence>
<reference evidence="1" key="1">
    <citation type="journal article" date="2021" name="Open Biol.">
        <title>Shared evolutionary footprints suggest mitochondrial oxidative damage underlies multiple complex I losses in fungi.</title>
        <authorList>
            <person name="Schikora-Tamarit M.A."/>
            <person name="Marcet-Houben M."/>
            <person name="Nosek J."/>
            <person name="Gabaldon T."/>
        </authorList>
    </citation>
    <scope>NUCLEOTIDE SEQUENCE</scope>
    <source>
        <strain evidence="1">NCAIM Y.01608</strain>
    </source>
</reference>
<protein>
    <submittedName>
        <fullName evidence="1">Uncharacterized protein</fullName>
    </submittedName>
</protein>
<organism evidence="1 2">
    <name type="scientific">Ogataea polymorpha</name>
    <dbReference type="NCBI Taxonomy" id="460523"/>
    <lineage>
        <taxon>Eukaryota</taxon>
        <taxon>Fungi</taxon>
        <taxon>Dikarya</taxon>
        <taxon>Ascomycota</taxon>
        <taxon>Saccharomycotina</taxon>
        <taxon>Pichiomycetes</taxon>
        <taxon>Pichiales</taxon>
        <taxon>Pichiaceae</taxon>
        <taxon>Ogataea</taxon>
    </lineage>
</organism>
<sequence>MLVRNTLRLALSRDSLTSSSVCDAISSSWLCKLSMKRSKKAVCSATKSTHSRARLVRLYHCSRQQKLLSTSKPTKQKLCSLVNLWVVKRALKKSDLSLQYFDKSSFTCFNTTFGFVCVSRSSPFCLFMSNSMIFRNSSNSAVEESDVLAIDHIYGNYLPILAFDKLGRPRVTQLIGKVDKMDAIGDLLDATKANFMGGVKEEKVNSKAQTFR</sequence>
<evidence type="ECO:0000313" key="1">
    <source>
        <dbReference type="EMBL" id="KAH3677486.1"/>
    </source>
</evidence>
<gene>
    <name evidence="1" type="ORF">OGATHE_000960</name>
</gene>
<reference evidence="1" key="2">
    <citation type="submission" date="2021-01" db="EMBL/GenBank/DDBJ databases">
        <authorList>
            <person name="Schikora-Tamarit M.A."/>
        </authorList>
    </citation>
    <scope>NUCLEOTIDE SEQUENCE</scope>
    <source>
        <strain evidence="1">NCAIM Y.01608</strain>
    </source>
</reference>
<comment type="caution">
    <text evidence="1">The sequence shown here is derived from an EMBL/GenBank/DDBJ whole genome shotgun (WGS) entry which is preliminary data.</text>
</comment>
<name>A0A9P8PSJ3_9ASCO</name>